<dbReference type="EMBL" id="VGJX01000955">
    <property type="protein sequence ID" value="MBM3276292.1"/>
    <property type="molecule type" value="Genomic_DNA"/>
</dbReference>
<sequence>MAKTTPLTENEAEKPGLLGAVKDFVSSIFSPKATARSDGPTTLELPPGSGGLADSDPPGRAPLNFGLVSMDAAQAPIVAAAPETPAARQGMRSWGMVTMDGTEPAPTVDATPRNG</sequence>
<feature type="region of interest" description="Disordered" evidence="1">
    <location>
        <begin position="31"/>
        <end position="60"/>
    </location>
</feature>
<name>A0A937X7Q7_9BACT</name>
<evidence type="ECO:0000313" key="2">
    <source>
        <dbReference type="EMBL" id="MBM3276292.1"/>
    </source>
</evidence>
<feature type="non-terminal residue" evidence="2">
    <location>
        <position position="115"/>
    </location>
</feature>
<reference evidence="2 3" key="1">
    <citation type="submission" date="2019-03" db="EMBL/GenBank/DDBJ databases">
        <title>Lake Tanganyika Metagenome-Assembled Genomes (MAGs).</title>
        <authorList>
            <person name="Tran P."/>
        </authorList>
    </citation>
    <scope>NUCLEOTIDE SEQUENCE [LARGE SCALE GENOMIC DNA]</scope>
    <source>
        <strain evidence="2">K_DeepCast_65m_m2_236</strain>
    </source>
</reference>
<organism evidence="2 3">
    <name type="scientific">Candidatus Tanganyikabacteria bacterium</name>
    <dbReference type="NCBI Taxonomy" id="2961651"/>
    <lineage>
        <taxon>Bacteria</taxon>
        <taxon>Bacillati</taxon>
        <taxon>Candidatus Sericytochromatia</taxon>
        <taxon>Candidatus Tanganyikabacteria</taxon>
    </lineage>
</organism>
<dbReference type="AlphaFoldDB" id="A0A937X7Q7"/>
<dbReference type="Proteomes" id="UP000703893">
    <property type="component" value="Unassembled WGS sequence"/>
</dbReference>
<accession>A0A937X7Q7</accession>
<evidence type="ECO:0000256" key="1">
    <source>
        <dbReference type="SAM" id="MobiDB-lite"/>
    </source>
</evidence>
<proteinExistence type="predicted"/>
<gene>
    <name evidence="2" type="ORF">FJZ00_14155</name>
</gene>
<protein>
    <submittedName>
        <fullName evidence="2">Uncharacterized protein</fullName>
    </submittedName>
</protein>
<evidence type="ECO:0000313" key="3">
    <source>
        <dbReference type="Proteomes" id="UP000703893"/>
    </source>
</evidence>
<comment type="caution">
    <text evidence="2">The sequence shown here is derived from an EMBL/GenBank/DDBJ whole genome shotgun (WGS) entry which is preliminary data.</text>
</comment>